<gene>
    <name evidence="6" type="ORF">K8V65_04255</name>
</gene>
<dbReference type="InterPro" id="IPR001647">
    <property type="entry name" value="HTH_TetR"/>
</dbReference>
<dbReference type="Pfam" id="PF00440">
    <property type="entry name" value="TetR_N"/>
    <property type="match status" value="1"/>
</dbReference>
<evidence type="ECO:0000313" key="7">
    <source>
        <dbReference type="Proteomes" id="UP000780768"/>
    </source>
</evidence>
<feature type="domain" description="HTH tetR-type" evidence="5">
    <location>
        <begin position="3"/>
        <end position="63"/>
    </location>
</feature>
<evidence type="ECO:0000256" key="2">
    <source>
        <dbReference type="ARBA" id="ARBA00023125"/>
    </source>
</evidence>
<dbReference type="Proteomes" id="UP000780768">
    <property type="component" value="Unassembled WGS sequence"/>
</dbReference>
<reference evidence="6" key="2">
    <citation type="submission" date="2021-09" db="EMBL/GenBank/DDBJ databases">
        <authorList>
            <person name="Gilroy R."/>
        </authorList>
    </citation>
    <scope>NUCLEOTIDE SEQUENCE</scope>
    <source>
        <strain evidence="6">7318</strain>
    </source>
</reference>
<evidence type="ECO:0000313" key="6">
    <source>
        <dbReference type="EMBL" id="HJF84852.1"/>
    </source>
</evidence>
<dbReference type="PANTHER" id="PTHR47506">
    <property type="entry name" value="TRANSCRIPTIONAL REGULATORY PROTEIN"/>
    <property type="match status" value="1"/>
</dbReference>
<dbReference type="RefSeq" id="WP_289547464.1">
    <property type="nucleotide sequence ID" value="NZ_CAKMHU010000026.1"/>
</dbReference>
<organism evidence="6 7">
    <name type="scientific">Megamonas hypermegale</name>
    <dbReference type="NCBI Taxonomy" id="158847"/>
    <lineage>
        <taxon>Bacteria</taxon>
        <taxon>Bacillati</taxon>
        <taxon>Bacillota</taxon>
        <taxon>Negativicutes</taxon>
        <taxon>Selenomonadales</taxon>
        <taxon>Selenomonadaceae</taxon>
        <taxon>Megamonas</taxon>
    </lineage>
</organism>
<name>A0A921L7T3_9FIRM</name>
<dbReference type="InterPro" id="IPR036271">
    <property type="entry name" value="Tet_transcr_reg_TetR-rel_C_sf"/>
</dbReference>
<keyword evidence="3" id="KW-0804">Transcription</keyword>
<proteinExistence type="predicted"/>
<dbReference type="PANTHER" id="PTHR47506:SF3">
    <property type="entry name" value="HTH-TYPE TRANSCRIPTIONAL REGULATOR LMRA"/>
    <property type="match status" value="1"/>
</dbReference>
<reference evidence="6" key="1">
    <citation type="journal article" date="2021" name="PeerJ">
        <title>Extensive microbial diversity within the chicken gut microbiome revealed by metagenomics and culture.</title>
        <authorList>
            <person name="Gilroy R."/>
            <person name="Ravi A."/>
            <person name="Getino M."/>
            <person name="Pursley I."/>
            <person name="Horton D.L."/>
            <person name="Alikhan N.F."/>
            <person name="Baker D."/>
            <person name="Gharbi K."/>
            <person name="Hall N."/>
            <person name="Watson M."/>
            <person name="Adriaenssens E.M."/>
            <person name="Foster-Nyarko E."/>
            <person name="Jarju S."/>
            <person name="Secka A."/>
            <person name="Antonio M."/>
            <person name="Oren A."/>
            <person name="Chaudhuri R.R."/>
            <person name="La Ragione R."/>
            <person name="Hildebrand F."/>
            <person name="Pallen M.J."/>
        </authorList>
    </citation>
    <scope>NUCLEOTIDE SEQUENCE</scope>
    <source>
        <strain evidence="6">7318</strain>
    </source>
</reference>
<evidence type="ECO:0000256" key="1">
    <source>
        <dbReference type="ARBA" id="ARBA00023015"/>
    </source>
</evidence>
<evidence type="ECO:0000256" key="3">
    <source>
        <dbReference type="ARBA" id="ARBA00023163"/>
    </source>
</evidence>
<dbReference type="InterPro" id="IPR054156">
    <property type="entry name" value="YxaF_TetR_C"/>
</dbReference>
<dbReference type="Pfam" id="PF21993">
    <property type="entry name" value="TetR_C_13_2"/>
    <property type="match status" value="1"/>
</dbReference>
<evidence type="ECO:0000256" key="4">
    <source>
        <dbReference type="PROSITE-ProRule" id="PRU00335"/>
    </source>
</evidence>
<feature type="DNA-binding region" description="H-T-H motif" evidence="4">
    <location>
        <begin position="26"/>
        <end position="45"/>
    </location>
</feature>
<dbReference type="GO" id="GO:0003677">
    <property type="term" value="F:DNA binding"/>
    <property type="evidence" value="ECO:0007669"/>
    <property type="project" value="UniProtKB-UniRule"/>
</dbReference>
<dbReference type="PROSITE" id="PS50977">
    <property type="entry name" value="HTH_TETR_2"/>
    <property type="match status" value="1"/>
</dbReference>
<dbReference type="SUPFAM" id="SSF46689">
    <property type="entry name" value="Homeodomain-like"/>
    <property type="match status" value="1"/>
</dbReference>
<dbReference type="AlphaFoldDB" id="A0A921L7T3"/>
<keyword evidence="2 4" id="KW-0238">DNA-binding</keyword>
<dbReference type="Gene3D" id="1.10.357.10">
    <property type="entry name" value="Tetracycline Repressor, domain 2"/>
    <property type="match status" value="1"/>
</dbReference>
<dbReference type="EMBL" id="DYVR01000111">
    <property type="protein sequence ID" value="HJF84852.1"/>
    <property type="molecule type" value="Genomic_DNA"/>
</dbReference>
<keyword evidence="1" id="KW-0805">Transcription regulation</keyword>
<sequence length="197" mass="22747">MKNTTKEMFLHTASVLFANKGYHATGISEILQKSRAPKGSLYYYFPHGKEQLAIESLELTAQKIYTEIQDTLSRYDNPLEGFQEHLRYIAQKIQEDIDNPREDKDNISISLIALETFSSNELIRSRCQEIFAHMQSIYRQKFIQYGVEDKLADFFAMNAVILTEGALVLTVTQKDSRPLYELADKLPLIFNLNIKSR</sequence>
<dbReference type="InterPro" id="IPR009057">
    <property type="entry name" value="Homeodomain-like_sf"/>
</dbReference>
<comment type="caution">
    <text evidence="6">The sequence shown here is derived from an EMBL/GenBank/DDBJ whole genome shotgun (WGS) entry which is preliminary data.</text>
</comment>
<accession>A0A921L7T3</accession>
<evidence type="ECO:0000259" key="5">
    <source>
        <dbReference type="PROSITE" id="PS50977"/>
    </source>
</evidence>
<dbReference type="SUPFAM" id="SSF48498">
    <property type="entry name" value="Tetracyclin repressor-like, C-terminal domain"/>
    <property type="match status" value="1"/>
</dbReference>
<protein>
    <submittedName>
        <fullName evidence="6">TetR/AcrR family transcriptional regulator</fullName>
    </submittedName>
</protein>